<proteinExistence type="predicted"/>
<feature type="region of interest" description="Disordered" evidence="2">
    <location>
        <begin position="307"/>
        <end position="339"/>
    </location>
</feature>
<evidence type="ECO:0000256" key="2">
    <source>
        <dbReference type="SAM" id="MobiDB-lite"/>
    </source>
</evidence>
<keyword evidence="4" id="KW-1185">Reference proteome</keyword>
<feature type="compositionally biased region" description="Polar residues" evidence="2">
    <location>
        <begin position="241"/>
        <end position="250"/>
    </location>
</feature>
<organism evidence="4 5">
    <name type="scientific">Branchiostoma belcheri</name>
    <name type="common">Amphioxus</name>
    <dbReference type="NCBI Taxonomy" id="7741"/>
    <lineage>
        <taxon>Eukaryota</taxon>
        <taxon>Metazoa</taxon>
        <taxon>Chordata</taxon>
        <taxon>Cephalochordata</taxon>
        <taxon>Leptocardii</taxon>
        <taxon>Amphioxiformes</taxon>
        <taxon>Branchiostomatidae</taxon>
        <taxon>Branchiostoma</taxon>
    </lineage>
</organism>
<keyword evidence="1" id="KW-0863">Zinc-finger</keyword>
<dbReference type="GO" id="GO:0003676">
    <property type="term" value="F:nucleic acid binding"/>
    <property type="evidence" value="ECO:0007669"/>
    <property type="project" value="InterPro"/>
</dbReference>
<dbReference type="SMART" id="SM00343">
    <property type="entry name" value="ZnF_C2HC"/>
    <property type="match status" value="2"/>
</dbReference>
<dbReference type="PROSITE" id="PS50158">
    <property type="entry name" value="ZF_CCHC"/>
    <property type="match status" value="2"/>
</dbReference>
<dbReference type="Gene3D" id="4.10.60.10">
    <property type="entry name" value="Zinc finger, CCHC-type"/>
    <property type="match status" value="1"/>
</dbReference>
<dbReference type="AlphaFoldDB" id="A0A6P5APD8"/>
<reference evidence="5" key="1">
    <citation type="submission" date="2025-08" db="UniProtKB">
        <authorList>
            <consortium name="RefSeq"/>
        </authorList>
    </citation>
    <scope>IDENTIFICATION</scope>
    <source>
        <tissue evidence="5">Gonad</tissue>
    </source>
</reference>
<evidence type="ECO:0000313" key="4">
    <source>
        <dbReference type="Proteomes" id="UP000515135"/>
    </source>
</evidence>
<dbReference type="SUPFAM" id="SSF57756">
    <property type="entry name" value="Retrovirus zinc finger-like domains"/>
    <property type="match status" value="1"/>
</dbReference>
<feature type="domain" description="CCHC-type" evidence="3">
    <location>
        <begin position="292"/>
        <end position="308"/>
    </location>
</feature>
<dbReference type="InterPro" id="IPR036875">
    <property type="entry name" value="Znf_CCHC_sf"/>
</dbReference>
<gene>
    <name evidence="5" type="primary">LOC109484959</name>
</gene>
<dbReference type="OrthoDB" id="10065209at2759"/>
<sequence length="339" mass="38044">MAEAQEGAQAPTVMYVPYDRKWPKFSGAPPEQTVEEWLDEMEGAFTLYSTPEAQKAGMLYRNLEGQAKRVVAVLSGDDRKDIGKVQSALKSAFGDTAPVSVIMGKFYARDQGRDETLSMYALGLQEILKRAERRRGAVLDGEDAMLRDRFLDGLKDRDLERQLRQYLRAAPPTTPRTFQQVREEALHLSGEWSHQGTGAQQNVVMQDTGDSQSAILSEIAKLREETGKTIESLRNELQQMKLSPSNSSRQGPPRAQPNGFRQGARGWDNQGRQICYSCQEPGHIQRDCPNVRRCYVCGDTAHIQRDCPWGGQGSNRYSNPRNKPQNNNRGPQTNTQSPN</sequence>
<dbReference type="KEGG" id="bbel:109484959"/>
<dbReference type="Proteomes" id="UP000515135">
    <property type="component" value="Unplaced"/>
</dbReference>
<feature type="region of interest" description="Disordered" evidence="2">
    <location>
        <begin position="241"/>
        <end position="265"/>
    </location>
</feature>
<keyword evidence="1" id="KW-0862">Zinc</keyword>
<protein>
    <submittedName>
        <fullName evidence="5">Paraneoplastic antigen Ma2-like</fullName>
    </submittedName>
</protein>
<dbReference type="Pfam" id="PF14893">
    <property type="entry name" value="PNMA"/>
    <property type="match status" value="1"/>
</dbReference>
<dbReference type="GO" id="GO:0008270">
    <property type="term" value="F:zinc ion binding"/>
    <property type="evidence" value="ECO:0007669"/>
    <property type="project" value="UniProtKB-KW"/>
</dbReference>
<dbReference type="Pfam" id="PF00098">
    <property type="entry name" value="zf-CCHC"/>
    <property type="match status" value="2"/>
</dbReference>
<accession>A0A6P5APD8</accession>
<evidence type="ECO:0000256" key="1">
    <source>
        <dbReference type="PROSITE-ProRule" id="PRU00047"/>
    </source>
</evidence>
<dbReference type="PANTHER" id="PTHR23095">
    <property type="entry name" value="PARANEOPLASTIC ANTIGEN"/>
    <property type="match status" value="1"/>
</dbReference>
<feature type="domain" description="CCHC-type" evidence="3">
    <location>
        <begin position="275"/>
        <end position="290"/>
    </location>
</feature>
<dbReference type="GeneID" id="109484959"/>
<dbReference type="InterPro" id="IPR001878">
    <property type="entry name" value="Znf_CCHC"/>
</dbReference>
<evidence type="ECO:0000313" key="5">
    <source>
        <dbReference type="RefSeq" id="XP_019643891.1"/>
    </source>
</evidence>
<dbReference type="InterPro" id="IPR026523">
    <property type="entry name" value="PNMA"/>
</dbReference>
<keyword evidence="1" id="KW-0479">Metal-binding</keyword>
<evidence type="ECO:0000259" key="3">
    <source>
        <dbReference type="PROSITE" id="PS50158"/>
    </source>
</evidence>
<dbReference type="RefSeq" id="XP_019643891.1">
    <property type="nucleotide sequence ID" value="XM_019788332.1"/>
</dbReference>
<name>A0A6P5APD8_BRABE</name>
<feature type="compositionally biased region" description="Polar residues" evidence="2">
    <location>
        <begin position="314"/>
        <end position="339"/>
    </location>
</feature>
<dbReference type="PANTHER" id="PTHR23095:SF46">
    <property type="entry name" value="GAG PROTEIN"/>
    <property type="match status" value="1"/>
</dbReference>
<dbReference type="InterPro" id="IPR048270">
    <property type="entry name" value="PNMA_C"/>
</dbReference>